<accession>A0A840ERJ7</accession>
<keyword evidence="2" id="KW-0808">Transferase</keyword>
<name>A0A840ERJ7_9FLAO</name>
<evidence type="ECO:0000259" key="1">
    <source>
        <dbReference type="Pfam" id="PF04230"/>
    </source>
</evidence>
<evidence type="ECO:0000313" key="2">
    <source>
        <dbReference type="EMBL" id="MBB4119173.1"/>
    </source>
</evidence>
<reference evidence="2 3" key="1">
    <citation type="submission" date="2020-08" db="EMBL/GenBank/DDBJ databases">
        <title>Genomic Encyclopedia of Type Strains, Phase IV (KMG-IV): sequencing the most valuable type-strain genomes for metagenomic binning, comparative biology and taxonomic classification.</title>
        <authorList>
            <person name="Goeker M."/>
        </authorList>
    </citation>
    <scope>NUCLEOTIDE SEQUENCE [LARGE SCALE GENOMIC DNA]</scope>
    <source>
        <strain evidence="2 3">DSM 29568</strain>
    </source>
</reference>
<proteinExistence type="predicted"/>
<dbReference type="GO" id="GO:0016740">
    <property type="term" value="F:transferase activity"/>
    <property type="evidence" value="ECO:0007669"/>
    <property type="project" value="UniProtKB-KW"/>
</dbReference>
<dbReference type="Pfam" id="PF04230">
    <property type="entry name" value="PS_pyruv_trans"/>
    <property type="match status" value="1"/>
</dbReference>
<dbReference type="EMBL" id="JACIFO010000005">
    <property type="protein sequence ID" value="MBB4119173.1"/>
    <property type="molecule type" value="Genomic_DNA"/>
</dbReference>
<gene>
    <name evidence="2" type="ORF">GGR32_001469</name>
</gene>
<dbReference type="AlphaFoldDB" id="A0A840ERJ7"/>
<protein>
    <submittedName>
        <fullName evidence="2">Exopolysaccharide biosynthesis predicted pyruvyl transferase EpsI</fullName>
    </submittedName>
</protein>
<evidence type="ECO:0000313" key="3">
    <source>
        <dbReference type="Proteomes" id="UP000553034"/>
    </source>
</evidence>
<comment type="caution">
    <text evidence="2">The sequence shown here is derived from an EMBL/GenBank/DDBJ whole genome shotgun (WGS) entry which is preliminary data.</text>
</comment>
<dbReference type="RefSeq" id="WP_183477529.1">
    <property type="nucleotide sequence ID" value="NZ_JACIFO010000005.1"/>
</dbReference>
<keyword evidence="3" id="KW-1185">Reference proteome</keyword>
<sequence length="300" mass="34527">MKKIVSKIFPIVDSNKRKEVSEQKVLNSTQKNIGVINIHRYNKNNVGDFFCGPHHYFSELKNTHLDISHCRELSLKKRLNWSNNINNNALIIGGGGLLNIRHFERQMSLFSQLKAKGKKTVLWGLGHNNPNKKKKITQYNINTANFGLVGTRDYSMPNEYVPCVSCLHPIFDKKFENTHEVGIVITKKSLKNKAILEKFKNYPSVSNTSSLTEMINLIGNSNTIVTDSYHAMYWAFLLEKKVVVIPTSSKFYDFKYEPVISSYENFEKDIKKAKSYSGILEESREINLNFAEKVFNYLTI</sequence>
<dbReference type="Proteomes" id="UP000553034">
    <property type="component" value="Unassembled WGS sequence"/>
</dbReference>
<dbReference type="InterPro" id="IPR007345">
    <property type="entry name" value="Polysacch_pyruvyl_Trfase"/>
</dbReference>
<organism evidence="2 3">
    <name type="scientific">Mesonia hippocampi</name>
    <dbReference type="NCBI Taxonomy" id="1628250"/>
    <lineage>
        <taxon>Bacteria</taxon>
        <taxon>Pseudomonadati</taxon>
        <taxon>Bacteroidota</taxon>
        <taxon>Flavobacteriia</taxon>
        <taxon>Flavobacteriales</taxon>
        <taxon>Flavobacteriaceae</taxon>
        <taxon>Mesonia</taxon>
    </lineage>
</organism>
<feature type="domain" description="Polysaccharide pyruvyl transferase" evidence="1">
    <location>
        <begin position="65"/>
        <end position="248"/>
    </location>
</feature>